<keyword evidence="7" id="KW-1185">Reference proteome</keyword>
<dbReference type="EMBL" id="CP013011">
    <property type="protein sequence ID" value="ALL01579.1"/>
    <property type="molecule type" value="Genomic_DNA"/>
</dbReference>
<dbReference type="KEGG" id="pdl:Pyrde_1536"/>
<dbReference type="GO" id="GO:0051287">
    <property type="term" value="F:NAD binding"/>
    <property type="evidence" value="ECO:0007669"/>
    <property type="project" value="InterPro"/>
</dbReference>
<proteinExistence type="inferred from homology"/>
<dbReference type="SUPFAM" id="SSF53659">
    <property type="entry name" value="Isocitrate/Isopropylmalate dehydrogenase-like"/>
    <property type="match status" value="1"/>
</dbReference>
<dbReference type="InterPro" id="IPR019818">
    <property type="entry name" value="IsoCit/isopropylmalate_DH_CS"/>
</dbReference>
<dbReference type="GO" id="GO:0006102">
    <property type="term" value="P:isocitrate metabolic process"/>
    <property type="evidence" value="ECO:0007669"/>
    <property type="project" value="TreeGrafter"/>
</dbReference>
<dbReference type="SMART" id="SM01329">
    <property type="entry name" value="Iso_dh"/>
    <property type="match status" value="1"/>
</dbReference>
<dbReference type="Gene3D" id="3.40.718.10">
    <property type="entry name" value="Isopropylmalate Dehydrogenase"/>
    <property type="match status" value="1"/>
</dbReference>
<dbReference type="Proteomes" id="UP000058613">
    <property type="component" value="Chromosome"/>
</dbReference>
<dbReference type="GO" id="GO:0006099">
    <property type="term" value="P:tricarboxylic acid cycle"/>
    <property type="evidence" value="ECO:0007669"/>
    <property type="project" value="TreeGrafter"/>
</dbReference>
<accession>A0A0P0N551</accession>
<evidence type="ECO:0000313" key="4">
    <source>
        <dbReference type="EMBL" id="ALL01579.1"/>
    </source>
</evidence>
<dbReference type="PROSITE" id="PS00470">
    <property type="entry name" value="IDH_IMDH"/>
    <property type="match status" value="1"/>
</dbReference>
<dbReference type="GeneID" id="26099875"/>
<evidence type="ECO:0000256" key="1">
    <source>
        <dbReference type="ARBA" id="ARBA00007769"/>
    </source>
</evidence>
<evidence type="ECO:0000256" key="2">
    <source>
        <dbReference type="ARBA" id="ARBA00023002"/>
    </source>
</evidence>
<comment type="similarity">
    <text evidence="1">Belongs to the isocitrate and isopropylmalate dehydrogenases family.</text>
</comment>
<dbReference type="Proteomes" id="UP000196694">
    <property type="component" value="Unassembled WGS sequence"/>
</dbReference>
<protein>
    <submittedName>
        <fullName evidence="4">Isocitrate dehydrogenase</fullName>
    </submittedName>
</protein>
<dbReference type="PATRIC" id="fig|1273541.4.peg.1638"/>
<evidence type="ECO:0000313" key="5">
    <source>
        <dbReference type="EMBL" id="OWJ55174.1"/>
    </source>
</evidence>
<gene>
    <name evidence="5" type="ORF">Pdsh_05755</name>
    <name evidence="4" type="ORF">Pyrde_1536</name>
</gene>
<dbReference type="RefSeq" id="WP_055409663.1">
    <property type="nucleotide sequence ID" value="NZ_CP013011.1"/>
</dbReference>
<keyword evidence="2" id="KW-0560">Oxidoreductase</keyword>
<evidence type="ECO:0000313" key="6">
    <source>
        <dbReference type="Proteomes" id="UP000058613"/>
    </source>
</evidence>
<reference evidence="5 7" key="2">
    <citation type="submission" date="2017-05" db="EMBL/GenBank/DDBJ databases">
        <title>The draft genome of the hyperthermophilic archaeon 'Pyrodictium delaneyi strain Hulk', an iron and nitrate reducer, reveals the capacity for sulfate reduction.</title>
        <authorList>
            <person name="Demey L.M."/>
            <person name="Miller C."/>
            <person name="Manzella M."/>
            <person name="Reguera G."/>
            <person name="Kashefi K."/>
        </authorList>
    </citation>
    <scope>NUCLEOTIDE SEQUENCE [LARGE SCALE GENOMIC DNA]</scope>
    <source>
        <strain evidence="5 7">Hulk</strain>
    </source>
</reference>
<evidence type="ECO:0000259" key="3">
    <source>
        <dbReference type="SMART" id="SM01329"/>
    </source>
</evidence>
<dbReference type="Pfam" id="PF00180">
    <property type="entry name" value="Iso_dh"/>
    <property type="match status" value="1"/>
</dbReference>
<dbReference type="PANTHER" id="PTHR11835:SF34">
    <property type="entry name" value="ISOCITRATE DEHYDROGENASE [NAD] SUBUNIT ALPHA, MITOCHONDRIAL"/>
    <property type="match status" value="1"/>
</dbReference>
<dbReference type="GO" id="GO:0004449">
    <property type="term" value="F:isocitrate dehydrogenase (NAD+) activity"/>
    <property type="evidence" value="ECO:0007669"/>
    <property type="project" value="TreeGrafter"/>
</dbReference>
<evidence type="ECO:0000313" key="7">
    <source>
        <dbReference type="Proteomes" id="UP000196694"/>
    </source>
</evidence>
<dbReference type="STRING" id="1273541.Pyrde_1536"/>
<feature type="domain" description="Isopropylmalate dehydrogenase-like" evidence="3">
    <location>
        <begin position="6"/>
        <end position="334"/>
    </location>
</feature>
<dbReference type="OrthoDB" id="23624at2157"/>
<dbReference type="InterPro" id="IPR024084">
    <property type="entry name" value="IsoPropMal-DH-like_dom"/>
</dbReference>
<name>A0A0P0N551_9CREN</name>
<dbReference type="EMBL" id="NCQP01000002">
    <property type="protein sequence ID" value="OWJ55174.1"/>
    <property type="molecule type" value="Genomic_DNA"/>
</dbReference>
<reference evidence="4 6" key="1">
    <citation type="submission" date="2015-10" db="EMBL/GenBank/DDBJ databases">
        <title>Complete genome sequence of hyperthermophilic archaeon Pyrodictium delaneyi Su06.</title>
        <authorList>
            <person name="Jung J.-H."/>
            <person name="Lin J."/>
            <person name="Holden J.F."/>
            <person name="Park C.-S."/>
        </authorList>
    </citation>
    <scope>NUCLEOTIDE SEQUENCE [LARGE SCALE GENOMIC DNA]</scope>
    <source>
        <strain evidence="4 6">Su06</strain>
    </source>
</reference>
<organism evidence="4 6">
    <name type="scientific">Pyrodictium delaneyi</name>
    <dbReference type="NCBI Taxonomy" id="1273541"/>
    <lineage>
        <taxon>Archaea</taxon>
        <taxon>Thermoproteota</taxon>
        <taxon>Thermoprotei</taxon>
        <taxon>Desulfurococcales</taxon>
        <taxon>Pyrodictiaceae</taxon>
        <taxon>Pyrodictium</taxon>
    </lineage>
</organism>
<sequence length="344" mass="37558">MARRYHIVLIPGDGIGPEVTAAARRVLDVVGVFDIEEVEAGLAYYNRTGKPFPDDFLDRLRAADATLKGPLATPVGPSGYRSINVYIRQSLDLYANLRPCRGYQGISPRVFNMVIVRENTEGLYAGIEGVFRDQALAVKIVTRHGSERIIRFAFEYARANGFKRVTAVHKANILKLSDGLFLQVFREIAKEYPEIQSDDLIVDAAAYNMARTPEKLQVLVTMNLYGDILSDLAAGLAGSLGLCGSGQIGERYAVFEPVHGAGFDIAGKGIANPVAAIHAARLMMEYLAQKHSDPYLARAAKSLDKAIEATLVEDRVLTPDLGGNAKTMDVAENIAKRLAQLLEH</sequence>
<dbReference type="PANTHER" id="PTHR11835">
    <property type="entry name" value="DECARBOXYLATING DEHYDROGENASES-ISOCITRATE, ISOPROPYLMALATE, TARTRATE"/>
    <property type="match status" value="1"/>
</dbReference>
<dbReference type="AlphaFoldDB" id="A0A0P0N551"/>
<dbReference type="GO" id="GO:0000287">
    <property type="term" value="F:magnesium ion binding"/>
    <property type="evidence" value="ECO:0007669"/>
    <property type="project" value="InterPro"/>
</dbReference>